<accession>A0A0B7BYC5</accession>
<evidence type="ECO:0000313" key="2">
    <source>
        <dbReference type="EMBL" id="CEK97190.1"/>
    </source>
</evidence>
<organism evidence="2">
    <name type="scientific">Arion vulgaris</name>
    <dbReference type="NCBI Taxonomy" id="1028688"/>
    <lineage>
        <taxon>Eukaryota</taxon>
        <taxon>Metazoa</taxon>
        <taxon>Spiralia</taxon>
        <taxon>Lophotrochozoa</taxon>
        <taxon>Mollusca</taxon>
        <taxon>Gastropoda</taxon>
        <taxon>Heterobranchia</taxon>
        <taxon>Euthyneura</taxon>
        <taxon>Panpulmonata</taxon>
        <taxon>Eupulmonata</taxon>
        <taxon>Stylommatophora</taxon>
        <taxon>Helicina</taxon>
        <taxon>Arionoidea</taxon>
        <taxon>Arionidae</taxon>
        <taxon>Arion</taxon>
    </lineage>
</organism>
<dbReference type="AlphaFoldDB" id="A0A0B7BYC5"/>
<proteinExistence type="predicted"/>
<sequence length="175" mass="19369">VCFVVMCIRLPPIQYTGQVVGYQGATQGVVIATHNTDNVTQQYPMNGVAGTQQMITTPQDTYYNPNNNTNFKHGGAEFNPHVAKQQQPPYYVQQHPPQQYLPHSNVIVSGPVYSVENQAPAVSTLQDPGREKNTLLLVSILLFVCVMPLTIFCLGLLNFDFIVYDRISNAIALLS</sequence>
<evidence type="ECO:0000256" key="1">
    <source>
        <dbReference type="SAM" id="Phobius"/>
    </source>
</evidence>
<keyword evidence="1" id="KW-0472">Membrane</keyword>
<protein>
    <submittedName>
        <fullName evidence="2">Uncharacterized protein</fullName>
    </submittedName>
</protein>
<reference evidence="2" key="1">
    <citation type="submission" date="2014-12" db="EMBL/GenBank/DDBJ databases">
        <title>Insight into the proteome of Arion vulgaris.</title>
        <authorList>
            <person name="Aradska J."/>
            <person name="Bulat T."/>
            <person name="Smidak R."/>
            <person name="Sarate P."/>
            <person name="Gangsoo J."/>
            <person name="Sialana F."/>
            <person name="Bilban M."/>
            <person name="Lubec G."/>
        </authorList>
    </citation>
    <scope>NUCLEOTIDE SEQUENCE</scope>
    <source>
        <tissue evidence="2">Skin</tissue>
    </source>
</reference>
<dbReference type="EMBL" id="HACG01050325">
    <property type="protein sequence ID" value="CEK97190.1"/>
    <property type="molecule type" value="Transcribed_RNA"/>
</dbReference>
<gene>
    <name evidence="2" type="primary">ORF214998</name>
</gene>
<feature type="non-terminal residue" evidence="2">
    <location>
        <position position="175"/>
    </location>
</feature>
<name>A0A0B7BYC5_9EUPU</name>
<feature type="transmembrane region" description="Helical" evidence="1">
    <location>
        <begin position="135"/>
        <end position="157"/>
    </location>
</feature>
<keyword evidence="1" id="KW-1133">Transmembrane helix</keyword>
<keyword evidence="1" id="KW-0812">Transmembrane</keyword>
<feature type="non-terminal residue" evidence="2">
    <location>
        <position position="1"/>
    </location>
</feature>